<organism evidence="2 3">
    <name type="scientific">Amycolatopsis acididurans</name>
    <dbReference type="NCBI Taxonomy" id="2724524"/>
    <lineage>
        <taxon>Bacteria</taxon>
        <taxon>Bacillati</taxon>
        <taxon>Actinomycetota</taxon>
        <taxon>Actinomycetes</taxon>
        <taxon>Pseudonocardiales</taxon>
        <taxon>Pseudonocardiaceae</taxon>
        <taxon>Amycolatopsis</taxon>
    </lineage>
</organism>
<dbReference type="Proteomes" id="UP000715441">
    <property type="component" value="Unassembled WGS sequence"/>
</dbReference>
<feature type="transmembrane region" description="Helical" evidence="1">
    <location>
        <begin position="40"/>
        <end position="63"/>
    </location>
</feature>
<name>A0ABX1JG28_9PSEU</name>
<dbReference type="InterPro" id="IPR009937">
    <property type="entry name" value="Phage_holin_3_6"/>
</dbReference>
<evidence type="ECO:0000256" key="1">
    <source>
        <dbReference type="SAM" id="Phobius"/>
    </source>
</evidence>
<gene>
    <name evidence="2" type="ORF">HFP15_33585</name>
</gene>
<proteinExistence type="predicted"/>
<feature type="transmembrane region" description="Helical" evidence="1">
    <location>
        <begin position="75"/>
        <end position="97"/>
    </location>
</feature>
<dbReference type="Pfam" id="PF07332">
    <property type="entry name" value="Phage_holin_3_6"/>
    <property type="match status" value="1"/>
</dbReference>
<keyword evidence="1" id="KW-0812">Transmembrane</keyword>
<evidence type="ECO:0000313" key="2">
    <source>
        <dbReference type="EMBL" id="NKQ57804.1"/>
    </source>
</evidence>
<evidence type="ECO:0000313" key="3">
    <source>
        <dbReference type="Proteomes" id="UP000715441"/>
    </source>
</evidence>
<sequence length="133" mass="13464">MTSGRGNDVAGELGANIGELVRRELRVAAREVRAKGEQGGLGVVLLGAAGVSALYAGGFALRGLVLTLEKALPEWLATLCVAGTLSVGAGVAGMFGLRRLHGALPLLPEQASAEASEAVQAAVRDGDNPAKYT</sequence>
<keyword evidence="3" id="KW-1185">Reference proteome</keyword>
<dbReference type="RefSeq" id="WP_168521017.1">
    <property type="nucleotide sequence ID" value="NZ_JAAXLS010000042.1"/>
</dbReference>
<comment type="caution">
    <text evidence="2">The sequence shown here is derived from an EMBL/GenBank/DDBJ whole genome shotgun (WGS) entry which is preliminary data.</text>
</comment>
<reference evidence="2 3" key="1">
    <citation type="submission" date="2020-04" db="EMBL/GenBank/DDBJ databases">
        <title>Novel species.</title>
        <authorList>
            <person name="Teo W.F.A."/>
            <person name="Lipun K."/>
            <person name="Srisuk N."/>
            <person name="Duangmal K."/>
        </authorList>
    </citation>
    <scope>NUCLEOTIDE SEQUENCE [LARGE SCALE GENOMIC DNA]</scope>
    <source>
        <strain evidence="2 3">K13G38</strain>
    </source>
</reference>
<keyword evidence="1" id="KW-0472">Membrane</keyword>
<accession>A0ABX1JG28</accession>
<protein>
    <submittedName>
        <fullName evidence="2">Phage holin family protein</fullName>
    </submittedName>
</protein>
<dbReference type="EMBL" id="JAAXLS010000042">
    <property type="protein sequence ID" value="NKQ57804.1"/>
    <property type="molecule type" value="Genomic_DNA"/>
</dbReference>
<keyword evidence="1" id="KW-1133">Transmembrane helix</keyword>